<keyword evidence="3" id="KW-0804">Transcription</keyword>
<dbReference type="AlphaFoldDB" id="A0A2S7U785"/>
<dbReference type="InterPro" id="IPR046335">
    <property type="entry name" value="LacI/GalR-like_sensor"/>
</dbReference>
<protein>
    <recommendedName>
        <fullName evidence="4">Transcriptional regulator LacI/GalR-like sensor domain-containing protein</fullName>
    </recommendedName>
</protein>
<dbReference type="EMBL" id="MQWA01000001">
    <property type="protein sequence ID" value="PQJ30162.1"/>
    <property type="molecule type" value="Genomic_DNA"/>
</dbReference>
<dbReference type="Pfam" id="PF13377">
    <property type="entry name" value="Peripla_BP_3"/>
    <property type="match status" value="1"/>
</dbReference>
<evidence type="ECO:0000259" key="4">
    <source>
        <dbReference type="Pfam" id="PF13377"/>
    </source>
</evidence>
<dbReference type="Proteomes" id="UP000239907">
    <property type="component" value="Unassembled WGS sequence"/>
</dbReference>
<keyword evidence="2" id="KW-0238">DNA-binding</keyword>
<sequence>GLIVINKLVEYGHQRIVLLVREERRKPHPGLPERFFLEQLQAHGIQTGPYNIPDWKDTPEGLEQCLNKLFAHTPPTALLVGDPVTFHAIQTNLGRLGINAPENISLYCNDYNESFEWCRPSIAHLSWDYRPTIRRVMQWIKNVSQGHEDKKKKSYTKAVFSEGASIGPVPR</sequence>
<organism evidence="5 6">
    <name type="scientific">Rubritalea profundi</name>
    <dbReference type="NCBI Taxonomy" id="1658618"/>
    <lineage>
        <taxon>Bacteria</taxon>
        <taxon>Pseudomonadati</taxon>
        <taxon>Verrucomicrobiota</taxon>
        <taxon>Verrucomicrobiia</taxon>
        <taxon>Verrucomicrobiales</taxon>
        <taxon>Rubritaleaceae</taxon>
        <taxon>Rubritalea</taxon>
    </lineage>
</organism>
<name>A0A2S7U785_9BACT</name>
<dbReference type="GO" id="GO:0003677">
    <property type="term" value="F:DNA binding"/>
    <property type="evidence" value="ECO:0007669"/>
    <property type="project" value="UniProtKB-KW"/>
</dbReference>
<proteinExistence type="predicted"/>
<comment type="caution">
    <text evidence="5">The sequence shown here is derived from an EMBL/GenBank/DDBJ whole genome shotgun (WGS) entry which is preliminary data.</text>
</comment>
<gene>
    <name evidence="5" type="ORF">BSZ32_17915</name>
</gene>
<keyword evidence="1" id="KW-0805">Transcription regulation</keyword>
<evidence type="ECO:0000256" key="2">
    <source>
        <dbReference type="ARBA" id="ARBA00023125"/>
    </source>
</evidence>
<accession>A0A2S7U785</accession>
<keyword evidence="6" id="KW-1185">Reference proteome</keyword>
<reference evidence="5 6" key="1">
    <citation type="submission" date="2016-12" db="EMBL/GenBank/DDBJ databases">
        <title>Study of bacterial adaptation to deep sea.</title>
        <authorList>
            <person name="Song J."/>
            <person name="Yoshizawa S."/>
            <person name="Kogure K."/>
        </authorList>
    </citation>
    <scope>NUCLEOTIDE SEQUENCE [LARGE SCALE GENOMIC DNA]</scope>
    <source>
        <strain evidence="5 6">SAORIC-165</strain>
    </source>
</reference>
<feature type="domain" description="Transcriptional regulator LacI/GalR-like sensor" evidence="4">
    <location>
        <begin position="6"/>
        <end position="155"/>
    </location>
</feature>
<dbReference type="RefSeq" id="WP_206018901.1">
    <property type="nucleotide sequence ID" value="NZ_MQWA01000001.1"/>
</dbReference>
<evidence type="ECO:0000256" key="3">
    <source>
        <dbReference type="ARBA" id="ARBA00023163"/>
    </source>
</evidence>
<evidence type="ECO:0000313" key="6">
    <source>
        <dbReference type="Proteomes" id="UP000239907"/>
    </source>
</evidence>
<dbReference type="InterPro" id="IPR028082">
    <property type="entry name" value="Peripla_BP_I"/>
</dbReference>
<evidence type="ECO:0000313" key="5">
    <source>
        <dbReference type="EMBL" id="PQJ30162.1"/>
    </source>
</evidence>
<dbReference type="SUPFAM" id="SSF53822">
    <property type="entry name" value="Periplasmic binding protein-like I"/>
    <property type="match status" value="1"/>
</dbReference>
<dbReference type="Gene3D" id="3.40.50.2300">
    <property type="match status" value="1"/>
</dbReference>
<evidence type="ECO:0000256" key="1">
    <source>
        <dbReference type="ARBA" id="ARBA00023015"/>
    </source>
</evidence>
<feature type="non-terminal residue" evidence="5">
    <location>
        <position position="1"/>
    </location>
</feature>